<dbReference type="PANTHER" id="PTHR44272">
    <property type="entry name" value="DNAJ DOMAIN (PROKARYOTIC HEAT SHOCK PROTEIN)"/>
    <property type="match status" value="1"/>
</dbReference>
<dbReference type="HOGENOM" id="CLU_2174853_0_0_1"/>
<evidence type="ECO:0000313" key="2">
    <source>
        <dbReference type="Proteomes" id="UP000026960"/>
    </source>
</evidence>
<proteinExistence type="predicted"/>
<dbReference type="STRING" id="65489.A0A0D3FTV0"/>
<reference evidence="1" key="1">
    <citation type="journal article" date="2009" name="Rice">
        <title>De Novo Next Generation Sequencing of Plant Genomes.</title>
        <authorList>
            <person name="Rounsley S."/>
            <person name="Marri P.R."/>
            <person name="Yu Y."/>
            <person name="He R."/>
            <person name="Sisneros N."/>
            <person name="Goicoechea J.L."/>
            <person name="Lee S.J."/>
            <person name="Angelova A."/>
            <person name="Kudrna D."/>
            <person name="Luo M."/>
            <person name="Affourtit J."/>
            <person name="Desany B."/>
            <person name="Knight J."/>
            <person name="Niazi F."/>
            <person name="Egholm M."/>
            <person name="Wing R.A."/>
        </authorList>
    </citation>
    <scope>NUCLEOTIDE SEQUENCE [LARGE SCALE GENOMIC DNA]</scope>
    <source>
        <strain evidence="1">cv. IRGC 105608</strain>
    </source>
</reference>
<keyword evidence="2" id="KW-1185">Reference proteome</keyword>
<sequence length="110" mass="11988">MSGTVIVRPLPVGSSTTGKVPPPADKQCARFYGVTITEEQARSGIVVRVTSAAQSKFMLLGLSGHFGLGNTNNFTIIDVAGAFIVGLRYFRYFWHIDVHNYIWITSAVVP</sequence>
<evidence type="ECO:0000313" key="1">
    <source>
        <dbReference type="EnsemblPlants" id="OBART04G06590.1"/>
    </source>
</evidence>
<organism evidence="1">
    <name type="scientific">Oryza barthii</name>
    <dbReference type="NCBI Taxonomy" id="65489"/>
    <lineage>
        <taxon>Eukaryota</taxon>
        <taxon>Viridiplantae</taxon>
        <taxon>Streptophyta</taxon>
        <taxon>Embryophyta</taxon>
        <taxon>Tracheophyta</taxon>
        <taxon>Spermatophyta</taxon>
        <taxon>Magnoliopsida</taxon>
        <taxon>Liliopsida</taxon>
        <taxon>Poales</taxon>
        <taxon>Poaceae</taxon>
        <taxon>BOP clade</taxon>
        <taxon>Oryzoideae</taxon>
        <taxon>Oryzeae</taxon>
        <taxon>Oryzinae</taxon>
        <taxon>Oryza</taxon>
    </lineage>
</organism>
<dbReference type="AlphaFoldDB" id="A0A0D3FTV0"/>
<dbReference type="PaxDb" id="65489-OBART04G06590.1"/>
<dbReference type="Gramene" id="OBART04G06590.1">
    <property type="protein sequence ID" value="OBART04G06590.1"/>
    <property type="gene ID" value="OBART04G06590"/>
</dbReference>
<protein>
    <submittedName>
        <fullName evidence="1">Uncharacterized protein</fullName>
    </submittedName>
</protein>
<dbReference type="InterPro" id="IPR052812">
    <property type="entry name" value="Plant_DnaJ_domain"/>
</dbReference>
<dbReference type="PANTHER" id="PTHR44272:SF3">
    <property type="entry name" value="J DOMAIN-CONTAINING PROTEIN"/>
    <property type="match status" value="1"/>
</dbReference>
<reference evidence="1" key="2">
    <citation type="submission" date="2015-03" db="UniProtKB">
        <authorList>
            <consortium name="EnsemblPlants"/>
        </authorList>
    </citation>
    <scope>IDENTIFICATION</scope>
</reference>
<accession>A0A0D3FTV0</accession>
<dbReference type="eggNOG" id="KOG0713">
    <property type="taxonomic scope" value="Eukaryota"/>
</dbReference>
<dbReference type="EnsemblPlants" id="OBART04G06590.1">
    <property type="protein sequence ID" value="OBART04G06590.1"/>
    <property type="gene ID" value="OBART04G06590"/>
</dbReference>
<name>A0A0D3FTV0_9ORYZ</name>
<dbReference type="Proteomes" id="UP000026960">
    <property type="component" value="Chromosome 4"/>
</dbReference>